<keyword evidence="2" id="KW-1185">Reference proteome</keyword>
<dbReference type="AlphaFoldDB" id="A0A9P5IRC6"/>
<organism evidence="1 2">
    <name type="scientific">Botrytis byssoidea</name>
    <dbReference type="NCBI Taxonomy" id="139641"/>
    <lineage>
        <taxon>Eukaryota</taxon>
        <taxon>Fungi</taxon>
        <taxon>Dikarya</taxon>
        <taxon>Ascomycota</taxon>
        <taxon>Pezizomycotina</taxon>
        <taxon>Leotiomycetes</taxon>
        <taxon>Helotiales</taxon>
        <taxon>Sclerotiniaceae</taxon>
        <taxon>Botrytis</taxon>
    </lineage>
</organism>
<gene>
    <name evidence="1" type="ORF">EAE97_005084</name>
</gene>
<protein>
    <submittedName>
        <fullName evidence="1">Uncharacterized protein</fullName>
    </submittedName>
</protein>
<reference evidence="1 2" key="1">
    <citation type="journal article" date="2020" name="Genome Biol. Evol.">
        <title>Comparative genomics of Sclerotiniaceae.</title>
        <authorList>
            <person name="Valero Jimenez C.A."/>
            <person name="Steentjes M."/>
            <person name="Scholten O.E."/>
            <person name="Van Kan J.A.L."/>
        </authorList>
    </citation>
    <scope>NUCLEOTIDE SEQUENCE [LARGE SCALE GENOMIC DNA]</scope>
    <source>
        <strain evidence="1 2">MUCL 94</strain>
    </source>
</reference>
<dbReference type="RefSeq" id="XP_038733953.1">
    <property type="nucleotide sequence ID" value="XM_038875596.1"/>
</dbReference>
<evidence type="ECO:0000313" key="1">
    <source>
        <dbReference type="EMBL" id="KAF7946046.1"/>
    </source>
</evidence>
<name>A0A9P5IRC6_9HELO</name>
<dbReference type="Proteomes" id="UP000710849">
    <property type="component" value="Unassembled WGS sequence"/>
</dbReference>
<proteinExistence type="predicted"/>
<sequence>MYVYCTGVGCCLLFEGEGEGEEGKGKGKGKVNGISLIYCNLTFWIDKCILIIRRGSWMGCTYCVLGR</sequence>
<comment type="caution">
    <text evidence="1">The sequence shown here is derived from an EMBL/GenBank/DDBJ whole genome shotgun (WGS) entry which is preliminary data.</text>
</comment>
<accession>A0A9P5IRC6</accession>
<evidence type="ECO:0000313" key="2">
    <source>
        <dbReference type="Proteomes" id="UP000710849"/>
    </source>
</evidence>
<dbReference type="EMBL" id="RCSW01000008">
    <property type="protein sequence ID" value="KAF7946046.1"/>
    <property type="molecule type" value="Genomic_DNA"/>
</dbReference>
<dbReference type="GeneID" id="62148673"/>